<dbReference type="Pfam" id="PF07738">
    <property type="entry name" value="Sad1_UNC"/>
    <property type="match status" value="1"/>
</dbReference>
<dbReference type="PROSITE" id="PS51469">
    <property type="entry name" value="SUN"/>
    <property type="match status" value="1"/>
</dbReference>
<organism evidence="8 9">
    <name type="scientific">Salmo salar</name>
    <name type="common">Atlantic salmon</name>
    <dbReference type="NCBI Taxonomy" id="8030"/>
    <lineage>
        <taxon>Eukaryota</taxon>
        <taxon>Metazoa</taxon>
        <taxon>Chordata</taxon>
        <taxon>Craniata</taxon>
        <taxon>Vertebrata</taxon>
        <taxon>Euteleostomi</taxon>
        <taxon>Actinopterygii</taxon>
        <taxon>Neopterygii</taxon>
        <taxon>Teleostei</taxon>
        <taxon>Protacanthopterygii</taxon>
        <taxon>Salmoniformes</taxon>
        <taxon>Salmonidae</taxon>
        <taxon>Salmoninae</taxon>
        <taxon>Salmo</taxon>
    </lineage>
</organism>
<dbReference type="InterPro" id="IPR012919">
    <property type="entry name" value="SUN_dom"/>
</dbReference>
<evidence type="ECO:0000259" key="7">
    <source>
        <dbReference type="PROSITE" id="PS51469"/>
    </source>
</evidence>
<evidence type="ECO:0000256" key="4">
    <source>
        <dbReference type="ARBA" id="ARBA00023136"/>
    </source>
</evidence>
<feature type="compositionally biased region" description="Low complexity" evidence="5">
    <location>
        <begin position="256"/>
        <end position="265"/>
    </location>
</feature>
<feature type="transmembrane region" description="Helical" evidence="6">
    <location>
        <begin position="414"/>
        <end position="437"/>
    </location>
</feature>
<dbReference type="InterPro" id="IPR045119">
    <property type="entry name" value="SUN1-5"/>
</dbReference>
<keyword evidence="3 6" id="KW-1133">Transmembrane helix</keyword>
<dbReference type="Proteomes" id="UP001652741">
    <property type="component" value="Chromosome ssa28"/>
</dbReference>
<dbReference type="GO" id="GO:0034993">
    <property type="term" value="C:meiotic nuclear membrane microtubule tethering complex"/>
    <property type="evidence" value="ECO:0007669"/>
    <property type="project" value="TreeGrafter"/>
</dbReference>
<evidence type="ECO:0000256" key="3">
    <source>
        <dbReference type="ARBA" id="ARBA00022989"/>
    </source>
</evidence>
<evidence type="ECO:0000256" key="5">
    <source>
        <dbReference type="SAM" id="MobiDB-lite"/>
    </source>
</evidence>
<feature type="region of interest" description="Disordered" evidence="5">
    <location>
        <begin position="104"/>
        <end position="129"/>
    </location>
</feature>
<dbReference type="Pfam" id="PF09387">
    <property type="entry name" value="MRP"/>
    <property type="match status" value="1"/>
</dbReference>
<dbReference type="PANTHER" id="PTHR12911:SF23">
    <property type="entry name" value="SUN DOMAIN-CONTAINING PROTEIN 1"/>
    <property type="match status" value="1"/>
</dbReference>
<dbReference type="AlphaFoldDB" id="A0A1S3Q431"/>
<sequence length="999" mass="110541">MRGGLWRAGVGQIYFETVPKSKRCECRTELFLERWQQQFAFLLLLQGSSYSTTALDFEKEHRITPVLESPRMSRRSLRLHSTTGLYGDDSMDSSLNHMYHSASFSAGGASRRDSKALKSRRSQQHSVSCSQSLLLTTPHKSQHGSQQHNSSLHSVAASDASLLSSMLDKSCIQERTLVEGFWGLDEDSELKERTMTDYSMCEANGDINSAQTQTSMVNGSFGKDHAIHSDRNDALTTYSKHFSTAARSATGKQALTAPAASPPSTIYARDKSRKHRTGESGSHRSTITCLSLKRVLVSFSDTCVRVSRRAAASVASVFSLLLQSVLLRSRKEGKGVLWSALDTCVNHSRRAAAFTVCVVTLLIQTAVLKMGSVGRKVVNGAHSSYCGSMNVNEMGTEGKRMNLNGALCKAATGAFWWLGTGWYHLATVMSLLNIFVLTRCLPKLLKLLLILLPFLLALWHWGPSSLLSVLPAINITEWRTAYSLSQNPLEPTKDSQPIMAQPPPAVSQPGSVLVSVDSERLARLEQRLAQLWEKVERGGRRQENQHREVLSLYQSVREQLDTQTDKDSMGLWVSGLLEERLLLLKGGVEKDAALRRELSQEIGEQYVVQQQGQESRLAQLEVLLQTLTAKTEEVQRRQADTSSATPALPPVPVLVNVGVDSESHDALLAEVQLLEATLGSIRQDLQGVMGCQGMCDRLDTLHETVSEQVSAQVRMELRALFDHSKQVGDSQPGEKELPESLLQWLSERYVSGADVHASLTSLELSILQNVTLQLEKSRARQETLSTETVTQTVMHTVGAAGTGMSEEHVQLIVKNALTLYSQDRTGLVDYALESGGGSILSTRCSETYETKTALMSLFGLPLWYFSQSPRVAIQPDVHPGNCWAFQGSHGYLVIRLSMRIVPSAFSLEHIPKALSPTGTISSAPRQFTVYGLDDEYQEEGKLLGSYTYQDDEDALQTYPVTEENDKAYQIIEVRVLSNWGHPEYTCLYRIRVHGQPSVN</sequence>
<feature type="transmembrane region" description="Helical" evidence="6">
    <location>
        <begin position="444"/>
        <end position="462"/>
    </location>
</feature>
<evidence type="ECO:0000313" key="8">
    <source>
        <dbReference type="Proteomes" id="UP001652741"/>
    </source>
</evidence>
<dbReference type="GO" id="GO:0043495">
    <property type="term" value="F:protein-membrane adaptor activity"/>
    <property type="evidence" value="ECO:0007669"/>
    <property type="project" value="TreeGrafter"/>
</dbReference>
<evidence type="ECO:0000313" key="9">
    <source>
        <dbReference type="RefSeq" id="XP_014034697.2"/>
    </source>
</evidence>
<evidence type="ECO:0000256" key="6">
    <source>
        <dbReference type="SAM" id="Phobius"/>
    </source>
</evidence>
<feature type="domain" description="SUN" evidence="7">
    <location>
        <begin position="836"/>
        <end position="997"/>
    </location>
</feature>
<dbReference type="InterPro" id="IPR032680">
    <property type="entry name" value="SUN1_N"/>
</dbReference>
<name>A0A1S3Q431_SALSA</name>
<keyword evidence="2 6" id="KW-0812">Transmembrane</keyword>
<gene>
    <name evidence="9" type="primary">LOC106589358</name>
</gene>
<dbReference type="PANTHER" id="PTHR12911">
    <property type="entry name" value="SAD1/UNC-84-LIKE PROTEIN-RELATED"/>
    <property type="match status" value="1"/>
</dbReference>
<dbReference type="Gene3D" id="2.60.120.260">
    <property type="entry name" value="Galactose-binding domain-like"/>
    <property type="match status" value="1"/>
</dbReference>
<comment type="subcellular location">
    <subcellularLocation>
        <location evidence="1">Nucleus inner membrane</location>
    </subcellularLocation>
</comment>
<evidence type="ECO:0000256" key="1">
    <source>
        <dbReference type="ARBA" id="ARBA00004540"/>
    </source>
</evidence>
<reference evidence="9" key="1">
    <citation type="submission" date="2025-08" db="UniProtKB">
        <authorList>
            <consortium name="RefSeq"/>
        </authorList>
    </citation>
    <scope>IDENTIFICATION</scope>
</reference>
<protein>
    <submittedName>
        <fullName evidence="9">SUN domain-containing protein 1 isoform X9</fullName>
    </submittedName>
</protein>
<proteinExistence type="predicted"/>
<feature type="region of interest" description="Disordered" evidence="5">
    <location>
        <begin position="251"/>
        <end position="282"/>
    </location>
</feature>
<keyword evidence="4 6" id="KW-0472">Membrane</keyword>
<keyword evidence="8" id="KW-1185">Reference proteome</keyword>
<dbReference type="GeneID" id="106589358"/>
<dbReference type="RefSeq" id="XP_014034697.2">
    <property type="nucleotide sequence ID" value="XM_014179222.2"/>
</dbReference>
<evidence type="ECO:0000256" key="2">
    <source>
        <dbReference type="ARBA" id="ARBA00022692"/>
    </source>
</evidence>
<accession>A0A1S3Q431</accession>
<dbReference type="GO" id="GO:0005637">
    <property type="term" value="C:nuclear inner membrane"/>
    <property type="evidence" value="ECO:0007669"/>
    <property type="project" value="UniProtKB-SubCell"/>
</dbReference>